<protein>
    <recommendedName>
        <fullName evidence="3">Tetratricopeptide repeat protein</fullName>
    </recommendedName>
</protein>
<dbReference type="Gene3D" id="1.25.40.10">
    <property type="entry name" value="Tetratricopeptide repeat domain"/>
    <property type="match status" value="1"/>
</dbReference>
<sequence length="333" mass="37544">MRHSNLVRIDELKAALASHVRDHGPHDERTIETRLRLAAVYDEYDYDDSASTWESLAEAELTAVFNSRTSTLGPDHPDVLALRYDLAFRRMNLETLPHPEFVATLASIAGARERVLGRLHPDTLDTWAMLAAHVPEVERPALTERAVQGWLQVLADRERELGSDHPHTLGARLRLGTLLEGRDPQRSREMRTEAAAGWSRIAAERSRQLGPVHPETVDAREFHASLHGAFVNEADRLPLLEGLTTDHERVLGPDHPRTLHALVELANHYGYTDPRRLALGERVIDRVRSVLGPAHEDSRRIRHVIASAHVVAGRMDDYKAVHDRYPVPDDDHD</sequence>
<comment type="caution">
    <text evidence="1">The sequence shown here is derived from an EMBL/GenBank/DDBJ whole genome shotgun (WGS) entry which is preliminary data.</text>
</comment>
<dbReference type="InterPro" id="IPR053137">
    <property type="entry name" value="NLR-like"/>
</dbReference>
<evidence type="ECO:0000313" key="2">
    <source>
        <dbReference type="Proteomes" id="UP001241758"/>
    </source>
</evidence>
<keyword evidence="2" id="KW-1185">Reference proteome</keyword>
<dbReference type="PANTHER" id="PTHR46082:SF6">
    <property type="entry name" value="AAA+ ATPASE DOMAIN-CONTAINING PROTEIN-RELATED"/>
    <property type="match status" value="1"/>
</dbReference>
<reference evidence="1 2" key="1">
    <citation type="submission" date="2023-05" db="EMBL/GenBank/DDBJ databases">
        <title>Actinoplanes sp. NEAU-A12 genome sequencing.</title>
        <authorList>
            <person name="Wang Z.-S."/>
        </authorList>
    </citation>
    <scope>NUCLEOTIDE SEQUENCE [LARGE SCALE GENOMIC DNA]</scope>
    <source>
        <strain evidence="1 2">NEAU-A12</strain>
    </source>
</reference>
<dbReference type="InterPro" id="IPR011990">
    <property type="entry name" value="TPR-like_helical_dom_sf"/>
</dbReference>
<gene>
    <name evidence="1" type="ORF">QLQ12_26230</name>
</gene>
<evidence type="ECO:0000313" key="1">
    <source>
        <dbReference type="EMBL" id="MDI6102121.1"/>
    </source>
</evidence>
<dbReference type="Proteomes" id="UP001241758">
    <property type="component" value="Unassembled WGS sequence"/>
</dbReference>
<dbReference type="PANTHER" id="PTHR46082">
    <property type="entry name" value="ATP/GTP-BINDING PROTEIN-RELATED"/>
    <property type="match status" value="1"/>
</dbReference>
<evidence type="ECO:0008006" key="3">
    <source>
        <dbReference type="Google" id="ProtNLM"/>
    </source>
</evidence>
<organism evidence="1 2">
    <name type="scientific">Actinoplanes sandaracinus</name>
    <dbReference type="NCBI Taxonomy" id="3045177"/>
    <lineage>
        <taxon>Bacteria</taxon>
        <taxon>Bacillati</taxon>
        <taxon>Actinomycetota</taxon>
        <taxon>Actinomycetes</taxon>
        <taxon>Micromonosporales</taxon>
        <taxon>Micromonosporaceae</taxon>
        <taxon>Actinoplanes</taxon>
    </lineage>
</organism>
<proteinExistence type="predicted"/>
<dbReference type="EMBL" id="JASCTH010000018">
    <property type="protein sequence ID" value="MDI6102121.1"/>
    <property type="molecule type" value="Genomic_DNA"/>
</dbReference>
<dbReference type="RefSeq" id="WP_282763135.1">
    <property type="nucleotide sequence ID" value="NZ_JASCTH010000018.1"/>
</dbReference>
<accession>A0ABT6WQV5</accession>
<name>A0ABT6WQV5_9ACTN</name>